<dbReference type="PANTHER" id="PTHR37825:SF1">
    <property type="entry name" value="TRNA(MET) CYTIDINE ACETATE LIGASE"/>
    <property type="match status" value="1"/>
</dbReference>
<dbReference type="Pfam" id="PF05636">
    <property type="entry name" value="HIGH_NTase1"/>
    <property type="match status" value="1"/>
</dbReference>
<keyword evidence="4" id="KW-1185">Reference proteome</keyword>
<evidence type="ECO:0000313" key="3">
    <source>
        <dbReference type="EMBL" id="MBU5482744.1"/>
    </source>
</evidence>
<sequence>MNITGIIVEYNPLHNGHLYHIEKSKKVTSSDAIVAVMSGNFVQRGTPALVDKWTRAKMALLNGVDLVIELPVLYSLSSAEFFSFGGVTLLDSLGIINNICFGSEAGNIEPISNIAKVLLEEPTIFKEYLKENLDKGFTFPVARANALHSYFNKEEKHCFQFNNLLDTSNNILAVEYCKSLLKINSNITPYTIKREGGTYNSMDLQYEFSSASSIRSHIKNSQDLKKLEDHMPKNVLNLLMEFKDLIYPFPFEEDMLHFIKHKYFSGENGLENLPDVSEGLHNRIYRALNENNSLEDTIFNIKTKRYTYSRISRILCQYFIGFDTIDTYFLRQEPCPYARILGFNKKGSELLKIMKKKSSIPLYTKIPKEINPTLYLDIKATKCYSLINKSCNPLSDFKNMPIILD</sequence>
<keyword evidence="1 2" id="KW-0819">tRNA processing</keyword>
<feature type="binding site" evidence="2">
    <location>
        <position position="102"/>
    </location>
    <ligand>
        <name>ATP</name>
        <dbReference type="ChEBI" id="CHEBI:30616"/>
    </ligand>
</feature>
<dbReference type="EC" id="6.3.4.-" evidence="2"/>
<comment type="function">
    <text evidence="2">Catalyzes the formation of N(4)-acetylcytidine (ac(4)C) at the wobble position of elongator tRNA(Met), using acetate and ATP as substrates. First activates an acetate ion to form acetyladenylate (Ac-AMP) and then transfers the acetyl group to tRNA to form ac(4)C34.</text>
</comment>
<keyword evidence="2" id="KW-0694">RNA-binding</keyword>
<dbReference type="PANTHER" id="PTHR37825">
    <property type="entry name" value="TRNA(MET) CYTIDINE ACETATE LIGASE"/>
    <property type="match status" value="1"/>
</dbReference>
<comment type="catalytic activity">
    <reaction evidence="2">
        <text>cytidine(34) in elongator tRNA(Met) + acetate + ATP = N(4)-acetylcytidine(34) in elongator tRNA(Met) + AMP + diphosphate</text>
        <dbReference type="Rhea" id="RHEA:58144"/>
        <dbReference type="Rhea" id="RHEA-COMP:10693"/>
        <dbReference type="Rhea" id="RHEA-COMP:10694"/>
        <dbReference type="ChEBI" id="CHEBI:30089"/>
        <dbReference type="ChEBI" id="CHEBI:30616"/>
        <dbReference type="ChEBI" id="CHEBI:33019"/>
        <dbReference type="ChEBI" id="CHEBI:74900"/>
        <dbReference type="ChEBI" id="CHEBI:82748"/>
        <dbReference type="ChEBI" id="CHEBI:456215"/>
    </reaction>
</comment>
<evidence type="ECO:0000256" key="1">
    <source>
        <dbReference type="ARBA" id="ARBA00022694"/>
    </source>
</evidence>
<comment type="similarity">
    <text evidence="2">Belongs to the TmcAL family.</text>
</comment>
<name>A0ABS6EC25_9CLOT</name>
<dbReference type="NCBIfam" id="NF010191">
    <property type="entry name" value="PRK13670.1"/>
    <property type="match status" value="1"/>
</dbReference>
<reference evidence="3 4" key="1">
    <citation type="submission" date="2021-06" db="EMBL/GenBank/DDBJ databases">
        <authorList>
            <person name="Sun Q."/>
            <person name="Li D."/>
        </authorList>
    </citation>
    <scope>NUCLEOTIDE SEQUENCE [LARGE SCALE GENOMIC DNA]</scope>
    <source>
        <strain evidence="3 4">MSJ-11</strain>
    </source>
</reference>
<dbReference type="EMBL" id="JAHLQF010000001">
    <property type="protein sequence ID" value="MBU5482744.1"/>
    <property type="molecule type" value="Genomic_DNA"/>
</dbReference>
<keyword evidence="2" id="KW-0436">Ligase</keyword>
<feature type="binding site" evidence="2">
    <location>
        <position position="169"/>
    </location>
    <ligand>
        <name>ATP</name>
        <dbReference type="ChEBI" id="CHEBI:30616"/>
    </ligand>
</feature>
<gene>
    <name evidence="2" type="primary">tmcAL</name>
    <name evidence="3" type="ORF">KQI86_00315</name>
</gene>
<accession>A0ABS6EC25</accession>
<comment type="caution">
    <text evidence="3">The sequence shown here is derived from an EMBL/GenBank/DDBJ whole genome shotgun (WGS) entry which is preliminary data.</text>
</comment>
<keyword evidence="2" id="KW-0820">tRNA-binding</keyword>
<dbReference type="InterPro" id="IPR008513">
    <property type="entry name" value="tRNA(Met)_cyd_acetate_ligase"/>
</dbReference>
<feature type="binding site" evidence="2">
    <location>
        <position position="194"/>
    </location>
    <ligand>
        <name>ATP</name>
        <dbReference type="ChEBI" id="CHEBI:30616"/>
    </ligand>
</feature>
<comment type="caution">
    <text evidence="2">Lacks conserved residue(s) required for the propagation of feature annotation.</text>
</comment>
<protein>
    <recommendedName>
        <fullName evidence="2">tRNA(Met) cytidine acetate ligase</fullName>
        <ecNumber evidence="2">6.3.4.-</ecNumber>
    </recommendedName>
</protein>
<dbReference type="RefSeq" id="WP_216437167.1">
    <property type="nucleotide sequence ID" value="NZ_JAHLQF010000001.1"/>
</dbReference>
<evidence type="ECO:0000256" key="2">
    <source>
        <dbReference type="HAMAP-Rule" id="MF_01539"/>
    </source>
</evidence>
<dbReference type="Proteomes" id="UP000726170">
    <property type="component" value="Unassembled WGS sequence"/>
</dbReference>
<dbReference type="HAMAP" id="MF_01539">
    <property type="entry name" value="TmcAL"/>
    <property type="match status" value="1"/>
</dbReference>
<keyword evidence="2" id="KW-0547">Nucleotide-binding</keyword>
<organism evidence="3 4">
    <name type="scientific">Clostridium mobile</name>
    <dbReference type="NCBI Taxonomy" id="2841512"/>
    <lineage>
        <taxon>Bacteria</taxon>
        <taxon>Bacillati</taxon>
        <taxon>Bacillota</taxon>
        <taxon>Clostridia</taxon>
        <taxon>Eubacteriales</taxon>
        <taxon>Clostridiaceae</taxon>
        <taxon>Clostridium</taxon>
    </lineage>
</organism>
<feature type="binding site" evidence="2">
    <location>
        <begin position="7"/>
        <end position="20"/>
    </location>
    <ligand>
        <name>ATP</name>
        <dbReference type="ChEBI" id="CHEBI:30616"/>
    </ligand>
</feature>
<keyword evidence="2" id="KW-0963">Cytoplasm</keyword>
<keyword evidence="2" id="KW-0067">ATP-binding</keyword>
<evidence type="ECO:0000313" key="4">
    <source>
        <dbReference type="Proteomes" id="UP000726170"/>
    </source>
</evidence>
<comment type="subcellular location">
    <subcellularLocation>
        <location evidence="2">Cytoplasm</location>
    </subcellularLocation>
</comment>
<proteinExistence type="inferred from homology"/>